<feature type="domain" description="HNH nuclease" evidence="3">
    <location>
        <begin position="459"/>
        <end position="511"/>
    </location>
</feature>
<name>A0ABQ3GB56_9MICC</name>
<comment type="similarity">
    <text evidence="1">Belongs to the Rv1128c/1148c/1588c/1702c/1945/3466 family.</text>
</comment>
<dbReference type="Pfam" id="PF02720">
    <property type="entry name" value="DUF222"/>
    <property type="match status" value="1"/>
</dbReference>
<evidence type="ECO:0000256" key="1">
    <source>
        <dbReference type="ARBA" id="ARBA00023450"/>
    </source>
</evidence>
<feature type="region of interest" description="Disordered" evidence="2">
    <location>
        <begin position="378"/>
        <end position="406"/>
    </location>
</feature>
<dbReference type="SMART" id="SM00507">
    <property type="entry name" value="HNHc"/>
    <property type="match status" value="1"/>
</dbReference>
<dbReference type="Gene3D" id="1.10.30.50">
    <property type="match status" value="1"/>
</dbReference>
<dbReference type="InterPro" id="IPR003870">
    <property type="entry name" value="DUF222"/>
</dbReference>
<dbReference type="RefSeq" id="WP_189348164.1">
    <property type="nucleotide sequence ID" value="NZ_BMXK01000001.1"/>
</dbReference>
<sequence length="626" mass="67293">MAHSQRFRFRIGDAVLDLEPAAPDEPSPAGRKALEVAAESLGPQGLLVFAEQLRCFAEAASYEAAVRLETSAQEALAADLEEVAASSEGMARSVNAGRLASTAPEQAVAQEIASVRGIARQSAARELSRARVLVGEVPAVLEALAAGETGPAHARTVVDLAAKIVPADVAAPDEGDPAAVEEHQRTLQSARDECRAQRRRFCADVLDRATGKTPGQLERHGKRRLERELDEPFGVRHGRARADRFVAVEPDENGMCYLTAYIPTAAAEAIDRRLAEYAAAQTNPATRTRPALQDGPAAGSTPRIDANDNGQGLGEWGLEDDAEEGGEPRTARQVRADAFVDMLLSGPEAAGLANVKPLVTITVPATLLATLDRTAADHSGAGGSAGTTPEPAAGEFDGAAADHPAATSGLAETERFGAFDISELERLLPQSSTWTRVVTDPWSGEITRFDADAYRPTAAMRRALALRDRTCRVPGCGRRASACEPDHVIEFQHGGRTRLENLVSLCKRCHRLKSWGLLTFDLQPDGTLEVETFWGTRRVTLPDSPWAAVPDRAKRQLSTMIRARTLKIDTGQPGTDLFKHGPGLILTSLGHRRRGRARASGRDEEFARLVAGMEHRLVEFLRPCPF</sequence>
<dbReference type="CDD" id="cd00085">
    <property type="entry name" value="HNHc"/>
    <property type="match status" value="1"/>
</dbReference>
<dbReference type="InterPro" id="IPR003615">
    <property type="entry name" value="HNH_nuc"/>
</dbReference>
<organism evidence="4 5">
    <name type="scientific">Zhihengliuella salsuginis</name>
    <dbReference type="NCBI Taxonomy" id="578222"/>
    <lineage>
        <taxon>Bacteria</taxon>
        <taxon>Bacillati</taxon>
        <taxon>Actinomycetota</taxon>
        <taxon>Actinomycetes</taxon>
        <taxon>Micrococcales</taxon>
        <taxon>Micrococcaceae</taxon>
        <taxon>Zhihengliuella</taxon>
    </lineage>
</organism>
<dbReference type="InterPro" id="IPR002711">
    <property type="entry name" value="HNH"/>
</dbReference>
<dbReference type="Proteomes" id="UP000642819">
    <property type="component" value="Unassembled WGS sequence"/>
</dbReference>
<dbReference type="EMBL" id="BMXK01000001">
    <property type="protein sequence ID" value="GHC99230.1"/>
    <property type="molecule type" value="Genomic_DNA"/>
</dbReference>
<feature type="region of interest" description="Disordered" evidence="2">
    <location>
        <begin position="281"/>
        <end position="329"/>
    </location>
</feature>
<evidence type="ECO:0000313" key="4">
    <source>
        <dbReference type="EMBL" id="GHC99230.1"/>
    </source>
</evidence>
<dbReference type="Pfam" id="PF01844">
    <property type="entry name" value="HNH"/>
    <property type="match status" value="1"/>
</dbReference>
<accession>A0ABQ3GB56</accession>
<evidence type="ECO:0000313" key="5">
    <source>
        <dbReference type="Proteomes" id="UP000642819"/>
    </source>
</evidence>
<proteinExistence type="inferred from homology"/>
<evidence type="ECO:0000256" key="2">
    <source>
        <dbReference type="SAM" id="MobiDB-lite"/>
    </source>
</evidence>
<evidence type="ECO:0000259" key="3">
    <source>
        <dbReference type="SMART" id="SM00507"/>
    </source>
</evidence>
<protein>
    <recommendedName>
        <fullName evidence="3">HNH nuclease domain-containing protein</fullName>
    </recommendedName>
</protein>
<gene>
    <name evidence="4" type="ORF">GCM10008096_01160</name>
</gene>
<reference evidence="5" key="1">
    <citation type="journal article" date="2019" name="Int. J. Syst. Evol. Microbiol.">
        <title>The Global Catalogue of Microorganisms (GCM) 10K type strain sequencing project: providing services to taxonomists for standard genome sequencing and annotation.</title>
        <authorList>
            <consortium name="The Broad Institute Genomics Platform"/>
            <consortium name="The Broad Institute Genome Sequencing Center for Infectious Disease"/>
            <person name="Wu L."/>
            <person name="Ma J."/>
        </authorList>
    </citation>
    <scope>NUCLEOTIDE SEQUENCE [LARGE SCALE GENOMIC DNA]</scope>
    <source>
        <strain evidence="5">KCTC 19466</strain>
    </source>
</reference>
<comment type="caution">
    <text evidence="4">The sequence shown here is derived from an EMBL/GenBank/DDBJ whole genome shotgun (WGS) entry which is preliminary data.</text>
</comment>
<keyword evidence="5" id="KW-1185">Reference proteome</keyword>